<organism evidence="2 3">
    <name type="scientific">Gossypium arboreum</name>
    <name type="common">Tree cotton</name>
    <name type="synonym">Gossypium nanking</name>
    <dbReference type="NCBI Taxonomy" id="29729"/>
    <lineage>
        <taxon>Eukaryota</taxon>
        <taxon>Viridiplantae</taxon>
        <taxon>Streptophyta</taxon>
        <taxon>Embryophyta</taxon>
        <taxon>Tracheophyta</taxon>
        <taxon>Spermatophyta</taxon>
        <taxon>Magnoliopsida</taxon>
        <taxon>eudicotyledons</taxon>
        <taxon>Gunneridae</taxon>
        <taxon>Pentapetalae</taxon>
        <taxon>rosids</taxon>
        <taxon>malvids</taxon>
        <taxon>Malvales</taxon>
        <taxon>Malvaceae</taxon>
        <taxon>Malvoideae</taxon>
        <taxon>Gossypium</taxon>
    </lineage>
</organism>
<sequence>MSVQKGGADCEIIPSPREHAGPKVEKRIGSGSVIRHPAPKPLFSNTKPQPCQWPASSGYMRTLCGLEVRRPVGECTRLYWRTRAVDVEARAVLRLYDG</sequence>
<proteinExistence type="predicted"/>
<protein>
    <submittedName>
        <fullName evidence="2">Uncharacterized protein</fullName>
    </submittedName>
</protein>
<evidence type="ECO:0000313" key="2">
    <source>
        <dbReference type="EMBL" id="KAK5813570.1"/>
    </source>
</evidence>
<accession>A0ABR0P5F5</accession>
<gene>
    <name evidence="2" type="ORF">PVK06_029021</name>
</gene>
<evidence type="ECO:0000256" key="1">
    <source>
        <dbReference type="SAM" id="MobiDB-lite"/>
    </source>
</evidence>
<dbReference type="EMBL" id="JARKNE010000008">
    <property type="protein sequence ID" value="KAK5813570.1"/>
    <property type="molecule type" value="Genomic_DNA"/>
</dbReference>
<keyword evidence="3" id="KW-1185">Reference proteome</keyword>
<evidence type="ECO:0000313" key="3">
    <source>
        <dbReference type="Proteomes" id="UP001358586"/>
    </source>
</evidence>
<name>A0ABR0P5F5_GOSAR</name>
<feature type="region of interest" description="Disordered" evidence="1">
    <location>
        <begin position="1"/>
        <end position="24"/>
    </location>
</feature>
<reference evidence="2 3" key="1">
    <citation type="submission" date="2023-03" db="EMBL/GenBank/DDBJ databases">
        <title>WGS of Gossypium arboreum.</title>
        <authorList>
            <person name="Yu D."/>
        </authorList>
    </citation>
    <scope>NUCLEOTIDE SEQUENCE [LARGE SCALE GENOMIC DNA]</scope>
    <source>
        <tissue evidence="2">Leaf</tissue>
    </source>
</reference>
<comment type="caution">
    <text evidence="2">The sequence shown here is derived from an EMBL/GenBank/DDBJ whole genome shotgun (WGS) entry which is preliminary data.</text>
</comment>
<dbReference type="Proteomes" id="UP001358586">
    <property type="component" value="Chromosome 8"/>
</dbReference>